<protein>
    <recommendedName>
        <fullName evidence="2">Tail specific protease domain-containing protein</fullName>
    </recommendedName>
</protein>
<feature type="signal peptide" evidence="1">
    <location>
        <begin position="1"/>
        <end position="19"/>
    </location>
</feature>
<evidence type="ECO:0000256" key="1">
    <source>
        <dbReference type="SAM" id="SignalP"/>
    </source>
</evidence>
<evidence type="ECO:0000259" key="2">
    <source>
        <dbReference type="SMART" id="SM00245"/>
    </source>
</evidence>
<dbReference type="Proteomes" id="UP000636110">
    <property type="component" value="Unassembled WGS sequence"/>
</dbReference>
<name>A0ABR6EQN0_9SPHI</name>
<dbReference type="SMART" id="SM00245">
    <property type="entry name" value="TSPc"/>
    <property type="match status" value="1"/>
</dbReference>
<comment type="caution">
    <text evidence="3">The sequence shown here is derived from an EMBL/GenBank/DDBJ whole genome shotgun (WGS) entry which is preliminary data.</text>
</comment>
<proteinExistence type="predicted"/>
<evidence type="ECO:0000313" key="3">
    <source>
        <dbReference type="EMBL" id="MBB2147542.1"/>
    </source>
</evidence>
<dbReference type="PANTHER" id="PTHR32060">
    <property type="entry name" value="TAIL-SPECIFIC PROTEASE"/>
    <property type="match status" value="1"/>
</dbReference>
<feature type="domain" description="Tail specific protease" evidence="2">
    <location>
        <begin position="105"/>
        <end position="317"/>
    </location>
</feature>
<dbReference type="InterPro" id="IPR005151">
    <property type="entry name" value="Tail-specific_protease"/>
</dbReference>
<feature type="chain" id="PRO_5046973162" description="Tail specific protease domain-containing protein" evidence="1">
    <location>
        <begin position="20"/>
        <end position="343"/>
    </location>
</feature>
<dbReference type="InterPro" id="IPR029045">
    <property type="entry name" value="ClpP/crotonase-like_dom_sf"/>
</dbReference>
<keyword evidence="1" id="KW-0732">Signal</keyword>
<sequence>MTKYLLFFLLSTFSFAAVAQDLSIPTVDSVKKYLDSSLVIIEKNALNRQKVDWKELKKTVYKKTAGAKTYEDILPVYSYIFEQIDDHHGSLKFKQKNYGWAGNDQPKVNNTIKAATKKYSSVRGERIGDDIGYILIPGNSDFRNQHLDSISRSIKQAIAKIHDQKIKGWIIDLRVNTGGNMYPMIAGLTDFLGEGKVGGFMTSDHQSDGNWIIKDGLFYVDSINVTAVKYEGYPIKKEIPIAVLISGYTASSGEMTAITTIGRKNSILIGEHSAGYTTSNLGFKLNGYSGLNLAVDYATDRNGKIYPKNIIPNLSVNDGDNFEELKNDEKVKKAVSWLKKTAK</sequence>
<dbReference type="PANTHER" id="PTHR32060:SF30">
    <property type="entry name" value="CARBOXY-TERMINAL PROCESSING PROTEASE CTPA"/>
    <property type="match status" value="1"/>
</dbReference>
<reference evidence="3 4" key="1">
    <citation type="submission" date="2019-11" db="EMBL/GenBank/DDBJ databases">
        <title>Description of Pedobacter sp. LMG 31462T.</title>
        <authorList>
            <person name="Carlier A."/>
            <person name="Qi S."/>
            <person name="Vandamme P."/>
        </authorList>
    </citation>
    <scope>NUCLEOTIDE SEQUENCE [LARGE SCALE GENOMIC DNA]</scope>
    <source>
        <strain evidence="3 4">LMG 31462</strain>
    </source>
</reference>
<gene>
    <name evidence="3" type="ORF">GM920_01330</name>
</gene>
<dbReference type="Gene3D" id="3.90.226.10">
    <property type="entry name" value="2-enoyl-CoA Hydratase, Chain A, domain 1"/>
    <property type="match status" value="1"/>
</dbReference>
<evidence type="ECO:0000313" key="4">
    <source>
        <dbReference type="Proteomes" id="UP000636110"/>
    </source>
</evidence>
<keyword evidence="4" id="KW-1185">Reference proteome</keyword>
<dbReference type="Pfam" id="PF03572">
    <property type="entry name" value="Peptidase_S41"/>
    <property type="match status" value="1"/>
</dbReference>
<dbReference type="SUPFAM" id="SSF52096">
    <property type="entry name" value="ClpP/crotonase"/>
    <property type="match status" value="1"/>
</dbReference>
<dbReference type="EMBL" id="WNXC01000001">
    <property type="protein sequence ID" value="MBB2147542.1"/>
    <property type="molecule type" value="Genomic_DNA"/>
</dbReference>
<organism evidence="3 4">
    <name type="scientific">Pedobacter gandavensis</name>
    <dbReference type="NCBI Taxonomy" id="2679963"/>
    <lineage>
        <taxon>Bacteria</taxon>
        <taxon>Pseudomonadati</taxon>
        <taxon>Bacteroidota</taxon>
        <taxon>Sphingobacteriia</taxon>
        <taxon>Sphingobacteriales</taxon>
        <taxon>Sphingobacteriaceae</taxon>
        <taxon>Pedobacter</taxon>
    </lineage>
</organism>
<accession>A0ABR6EQN0</accession>
<dbReference type="RefSeq" id="WP_182952813.1">
    <property type="nucleotide sequence ID" value="NZ_WNXC01000001.1"/>
</dbReference>